<evidence type="ECO:0000313" key="2">
    <source>
        <dbReference type="EMBL" id="WIM94285.1"/>
    </source>
</evidence>
<protein>
    <submittedName>
        <fullName evidence="2">VC0807 family protein</fullName>
    </submittedName>
</protein>
<feature type="transmembrane region" description="Helical" evidence="1">
    <location>
        <begin position="98"/>
        <end position="117"/>
    </location>
</feature>
<dbReference type="RefSeq" id="WP_284915488.1">
    <property type="nucleotide sequence ID" value="NZ_CP126980.1"/>
</dbReference>
<dbReference type="Proteomes" id="UP001240150">
    <property type="component" value="Chromosome"/>
</dbReference>
<evidence type="ECO:0000313" key="3">
    <source>
        <dbReference type="Proteomes" id="UP001240150"/>
    </source>
</evidence>
<keyword evidence="1" id="KW-0472">Membrane</keyword>
<feature type="transmembrane region" description="Helical" evidence="1">
    <location>
        <begin position="161"/>
        <end position="182"/>
    </location>
</feature>
<proteinExistence type="predicted"/>
<reference evidence="2 3" key="1">
    <citation type="submission" date="2023-06" db="EMBL/GenBank/DDBJ databases">
        <authorList>
            <person name="Yushchuk O."/>
            <person name="Binda E."/>
            <person name="Ruckert-Reed C."/>
            <person name="Fedorenko V."/>
            <person name="Kalinowski J."/>
            <person name="Marinelli F."/>
        </authorList>
    </citation>
    <scope>NUCLEOTIDE SEQUENCE [LARGE SCALE GENOMIC DNA]</scope>
    <source>
        <strain evidence="2 3">NRRL 3884</strain>
    </source>
</reference>
<keyword evidence="1" id="KW-0812">Transmembrane</keyword>
<dbReference type="EMBL" id="CP126980">
    <property type="protein sequence ID" value="WIM94285.1"/>
    <property type="molecule type" value="Genomic_DNA"/>
</dbReference>
<accession>A0ABY8W909</accession>
<evidence type="ECO:0000256" key="1">
    <source>
        <dbReference type="SAM" id="Phobius"/>
    </source>
</evidence>
<gene>
    <name evidence="2" type="ORF">ACTOB_006301</name>
</gene>
<organism evidence="2 3">
    <name type="scientific">Actinoplanes oblitus</name>
    <dbReference type="NCBI Taxonomy" id="3040509"/>
    <lineage>
        <taxon>Bacteria</taxon>
        <taxon>Bacillati</taxon>
        <taxon>Actinomycetota</taxon>
        <taxon>Actinomycetes</taxon>
        <taxon>Micromonosporales</taxon>
        <taxon>Micromonosporaceae</taxon>
        <taxon>Actinoplanes</taxon>
    </lineage>
</organism>
<keyword evidence="3" id="KW-1185">Reference proteome</keyword>
<sequence length="216" mass="23512">MTPSATPVKTPRRVALLLPLIVDFGLPLAVFYGLRAAGVDQWWSLLLSALVPAAVVVIRFLRSREIDFLALFVLSVVALSVGVSAMTGDPRTMLIRDAWGGLLGGLIGVWLLASVRVGRPALMYLFRAFVLAKVGPDGLRAWQARWDTDPAFRHGLRVITFVWGCASVVNVVVTLLAAYLLPLDLAPAVLNASWPVILVPTLIFHLYYTKKAGLRA</sequence>
<feature type="transmembrane region" description="Helical" evidence="1">
    <location>
        <begin position="14"/>
        <end position="35"/>
    </location>
</feature>
<feature type="transmembrane region" description="Helical" evidence="1">
    <location>
        <begin position="188"/>
        <end position="208"/>
    </location>
</feature>
<dbReference type="NCBIfam" id="NF041646">
    <property type="entry name" value="VC0807_fam"/>
    <property type="match status" value="1"/>
</dbReference>
<feature type="transmembrane region" description="Helical" evidence="1">
    <location>
        <begin position="41"/>
        <end position="61"/>
    </location>
</feature>
<name>A0ABY8W909_9ACTN</name>
<keyword evidence="1" id="KW-1133">Transmembrane helix</keyword>
<feature type="transmembrane region" description="Helical" evidence="1">
    <location>
        <begin position="68"/>
        <end position="86"/>
    </location>
</feature>